<dbReference type="SMART" id="SM00086">
    <property type="entry name" value="PAC"/>
    <property type="match status" value="2"/>
</dbReference>
<feature type="region of interest" description="Disordered" evidence="11">
    <location>
        <begin position="131"/>
        <end position="197"/>
    </location>
</feature>
<dbReference type="InterPro" id="IPR008271">
    <property type="entry name" value="Ser/Thr_kinase_AS"/>
</dbReference>
<evidence type="ECO:0000256" key="5">
    <source>
        <dbReference type="ARBA" id="ARBA00022679"/>
    </source>
</evidence>
<dbReference type="InterPro" id="IPR000700">
    <property type="entry name" value="PAS-assoc_C"/>
</dbReference>
<dbReference type="PROSITE" id="PS00108">
    <property type="entry name" value="PROTEIN_KINASE_ST"/>
    <property type="match status" value="1"/>
</dbReference>
<feature type="domain" description="PAS" evidence="13">
    <location>
        <begin position="276"/>
        <end position="322"/>
    </location>
</feature>
<dbReference type="Proteomes" id="UP000685013">
    <property type="component" value="Chromosome 19"/>
</dbReference>
<evidence type="ECO:0000313" key="15">
    <source>
        <dbReference type="EMBL" id="KAG6572202.1"/>
    </source>
</evidence>
<dbReference type="GO" id="GO:0005524">
    <property type="term" value="F:ATP binding"/>
    <property type="evidence" value="ECO:0007669"/>
    <property type="project" value="UniProtKB-KW"/>
</dbReference>
<dbReference type="PROSITE" id="PS50113">
    <property type="entry name" value="PAC"/>
    <property type="match status" value="1"/>
</dbReference>
<evidence type="ECO:0000256" key="6">
    <source>
        <dbReference type="ARBA" id="ARBA00022741"/>
    </source>
</evidence>
<feature type="compositionally biased region" description="Basic and acidic residues" evidence="11">
    <location>
        <begin position="409"/>
        <end position="419"/>
    </location>
</feature>
<evidence type="ECO:0000256" key="8">
    <source>
        <dbReference type="ARBA" id="ARBA00022840"/>
    </source>
</evidence>
<evidence type="ECO:0000259" key="14">
    <source>
        <dbReference type="PROSITE" id="PS50113"/>
    </source>
</evidence>
<dbReference type="AlphaFoldDB" id="A0AAV6LYR0"/>
<comment type="catalytic activity">
    <reaction evidence="9">
        <text>L-threonyl-[protein] + ATP = O-phospho-L-threonyl-[protein] + ADP + H(+)</text>
        <dbReference type="Rhea" id="RHEA:46608"/>
        <dbReference type="Rhea" id="RHEA-COMP:11060"/>
        <dbReference type="Rhea" id="RHEA-COMP:11605"/>
        <dbReference type="ChEBI" id="CHEBI:15378"/>
        <dbReference type="ChEBI" id="CHEBI:30013"/>
        <dbReference type="ChEBI" id="CHEBI:30616"/>
        <dbReference type="ChEBI" id="CHEBI:61977"/>
        <dbReference type="ChEBI" id="CHEBI:456216"/>
        <dbReference type="EC" id="2.7.11.1"/>
    </reaction>
</comment>
<comment type="similarity">
    <text evidence="2">Belongs to the protein kinase superfamily. AGC Ser/Thr protein kinase family.</text>
</comment>
<dbReference type="InterPro" id="IPR001610">
    <property type="entry name" value="PAC"/>
</dbReference>
<dbReference type="PROSITE" id="PS50011">
    <property type="entry name" value="PROTEIN_KINASE_DOM"/>
    <property type="match status" value="1"/>
</dbReference>
<dbReference type="GO" id="GO:0009882">
    <property type="term" value="F:blue light photoreceptor activity"/>
    <property type="evidence" value="ECO:0007669"/>
    <property type="project" value="UniProtKB-ARBA"/>
</dbReference>
<dbReference type="EC" id="2.7.11.1" evidence="3"/>
<evidence type="ECO:0000256" key="4">
    <source>
        <dbReference type="ARBA" id="ARBA00022527"/>
    </source>
</evidence>
<evidence type="ECO:0000256" key="7">
    <source>
        <dbReference type="ARBA" id="ARBA00022777"/>
    </source>
</evidence>
<evidence type="ECO:0000256" key="10">
    <source>
        <dbReference type="ARBA" id="ARBA00048679"/>
    </source>
</evidence>
<keyword evidence="6" id="KW-0547">Nucleotide-binding</keyword>
<dbReference type="CDD" id="cd05574">
    <property type="entry name" value="STKc_phototropin_like"/>
    <property type="match status" value="1"/>
</dbReference>
<dbReference type="InterPro" id="IPR000014">
    <property type="entry name" value="PAS"/>
</dbReference>
<proteinExistence type="inferred from homology"/>
<gene>
    <name evidence="15" type="primary">PHOT2</name>
    <name evidence="15" type="ORF">SDJN03_28930</name>
</gene>
<comment type="catalytic activity">
    <reaction evidence="10">
        <text>L-seryl-[protein] + ATP = O-phospho-L-seryl-[protein] + ADP + H(+)</text>
        <dbReference type="Rhea" id="RHEA:17989"/>
        <dbReference type="Rhea" id="RHEA-COMP:9863"/>
        <dbReference type="Rhea" id="RHEA-COMP:11604"/>
        <dbReference type="ChEBI" id="CHEBI:15378"/>
        <dbReference type="ChEBI" id="CHEBI:29999"/>
        <dbReference type="ChEBI" id="CHEBI:30616"/>
        <dbReference type="ChEBI" id="CHEBI:83421"/>
        <dbReference type="ChEBI" id="CHEBI:456216"/>
        <dbReference type="EC" id="2.7.11.1"/>
    </reaction>
</comment>
<dbReference type="InterPro" id="IPR000719">
    <property type="entry name" value="Prot_kinase_dom"/>
</dbReference>
<evidence type="ECO:0000256" key="2">
    <source>
        <dbReference type="ARBA" id="ARBA00009903"/>
    </source>
</evidence>
<evidence type="ECO:0000259" key="12">
    <source>
        <dbReference type="PROSITE" id="PS50011"/>
    </source>
</evidence>
<protein>
    <recommendedName>
        <fullName evidence="3">non-specific serine/threonine protein kinase</fullName>
        <ecNumber evidence="3">2.7.11.1</ecNumber>
    </recommendedName>
</protein>
<keyword evidence="8" id="KW-0067">ATP-binding</keyword>
<keyword evidence="5" id="KW-0808">Transferase</keyword>
<keyword evidence="4" id="KW-0723">Serine/threonine-protein kinase</keyword>
<dbReference type="Pfam" id="PF13426">
    <property type="entry name" value="PAS_9"/>
    <property type="match status" value="2"/>
</dbReference>
<evidence type="ECO:0000259" key="13">
    <source>
        <dbReference type="PROSITE" id="PS50112"/>
    </source>
</evidence>
<comment type="cofactor">
    <cofactor evidence="1">
        <name>FMN</name>
        <dbReference type="ChEBI" id="CHEBI:58210"/>
    </cofactor>
</comment>
<name>A0AAV6LYR0_9ROSI</name>
<evidence type="ECO:0000256" key="3">
    <source>
        <dbReference type="ARBA" id="ARBA00012513"/>
    </source>
</evidence>
<dbReference type="PROSITE" id="PS50112">
    <property type="entry name" value="PAS"/>
    <property type="match status" value="1"/>
</dbReference>
<feature type="region of interest" description="Disordered" evidence="11">
    <location>
        <begin position="402"/>
        <end position="434"/>
    </location>
</feature>
<feature type="domain" description="PAC" evidence="14">
    <location>
        <begin position="323"/>
        <end position="377"/>
    </location>
</feature>
<evidence type="ECO:0000256" key="1">
    <source>
        <dbReference type="ARBA" id="ARBA00001917"/>
    </source>
</evidence>
<feature type="domain" description="Protein kinase" evidence="12">
    <location>
        <begin position="674"/>
        <end position="960"/>
    </location>
</feature>
<dbReference type="NCBIfam" id="TIGR00229">
    <property type="entry name" value="sensory_box"/>
    <property type="match status" value="1"/>
</dbReference>
<feature type="compositionally biased region" description="Polar residues" evidence="11">
    <location>
        <begin position="147"/>
        <end position="159"/>
    </location>
</feature>
<dbReference type="SMART" id="SM00220">
    <property type="entry name" value="S_TKc"/>
    <property type="match status" value="1"/>
</dbReference>
<keyword evidence="16" id="KW-1185">Reference proteome</keyword>
<reference evidence="15 16" key="1">
    <citation type="journal article" date="2021" name="Hortic Res">
        <title>The domestication of Cucurbita argyrosperma as revealed by the genome of its wild relative.</title>
        <authorList>
            <person name="Barrera-Redondo J."/>
            <person name="Sanchez-de la Vega G."/>
            <person name="Aguirre-Liguori J.A."/>
            <person name="Castellanos-Morales G."/>
            <person name="Gutierrez-Guerrero Y.T."/>
            <person name="Aguirre-Dugua X."/>
            <person name="Aguirre-Planter E."/>
            <person name="Tenaillon M.I."/>
            <person name="Lira-Saade R."/>
            <person name="Eguiarte L.E."/>
        </authorList>
    </citation>
    <scope>NUCLEOTIDE SEQUENCE [LARGE SCALE GENOMIC DNA]</scope>
    <source>
        <strain evidence="15">JBR-2021</strain>
    </source>
</reference>
<dbReference type="Pfam" id="PF00069">
    <property type="entry name" value="Pkinase"/>
    <property type="match status" value="1"/>
</dbReference>
<feature type="non-terminal residue" evidence="15">
    <location>
        <position position="1"/>
    </location>
</feature>
<dbReference type="CDD" id="cd00130">
    <property type="entry name" value="PAS"/>
    <property type="match status" value="2"/>
</dbReference>
<evidence type="ECO:0000256" key="11">
    <source>
        <dbReference type="SAM" id="MobiDB-lite"/>
    </source>
</evidence>
<dbReference type="EMBL" id="JAGKQH010000019">
    <property type="protein sequence ID" value="KAG6572202.1"/>
    <property type="molecule type" value="Genomic_DNA"/>
</dbReference>
<feature type="compositionally biased region" description="Basic and acidic residues" evidence="11">
    <location>
        <begin position="176"/>
        <end position="188"/>
    </location>
</feature>
<evidence type="ECO:0000313" key="16">
    <source>
        <dbReference type="Proteomes" id="UP000685013"/>
    </source>
</evidence>
<dbReference type="FunFam" id="1.10.510.10:FF:000121">
    <property type="entry name" value="Serine/threonine-protein kinase nrc-2"/>
    <property type="match status" value="1"/>
</dbReference>
<evidence type="ECO:0000256" key="9">
    <source>
        <dbReference type="ARBA" id="ARBA00047899"/>
    </source>
</evidence>
<organism evidence="15 16">
    <name type="scientific">Cucurbita argyrosperma subsp. sororia</name>
    <dbReference type="NCBI Taxonomy" id="37648"/>
    <lineage>
        <taxon>Eukaryota</taxon>
        <taxon>Viridiplantae</taxon>
        <taxon>Streptophyta</taxon>
        <taxon>Embryophyta</taxon>
        <taxon>Tracheophyta</taxon>
        <taxon>Spermatophyta</taxon>
        <taxon>Magnoliopsida</taxon>
        <taxon>eudicotyledons</taxon>
        <taxon>Gunneridae</taxon>
        <taxon>Pentapetalae</taxon>
        <taxon>rosids</taxon>
        <taxon>fabids</taxon>
        <taxon>Cucurbitales</taxon>
        <taxon>Cucurbitaceae</taxon>
        <taxon>Cucurbiteae</taxon>
        <taxon>Cucurbita</taxon>
    </lineage>
</organism>
<feature type="compositionally biased region" description="Basic and acidic residues" evidence="11">
    <location>
        <begin position="131"/>
        <end position="146"/>
    </location>
</feature>
<sequence>MNKNAKRVIPLKAIAKGKRSKSPKQGRAVGTLCNSLTWTDHYYNDNSSQASWGLESANAISYSYGRPPSLSCGLLWSRYFCSSMKKLNRTNSLCAGISDKMMFSNRKRSLLRKISPLELLPCSIFRTRAREKDQKIDEKSETKEPSRSNLSYPSHQISPTEKRTPIEVFQVPESLGDDHSKGESDATHDQVGAKSTDTSFCPAASMKASKKWMAFESENLDTTKTYTKSFSGSFGSSFTELLETTMTKKTAEKNKIGDLSSLTYVISDATKPDCPIVFASDRFLVMTGYTLEELIGRNCRFLQGPETDKSEVAKIRDAIGKGNSYCGKLLNYKKNGTPFWNLLTVGPVKDSHGNIIKFIGMQVEIGKNTEEKEKSMRSSMSMTEVQAEKVIKSIEVEAAKSLRSSVQSKRHDADRKPEESETTGENTSTADNQKAWFKERTLGSAVEREEQTVVETSVFKLGDGDRIATRERDIRQGIQLATTLERIEKKFFITNPRLPDNPIIFASRRFLHSTEYTCEEVLGRNFWFLQGLETDQVTVSKINDAIEEQREITLQIINYTKSGKKFLNLFHLQPVYDQKKGELQYFIGVLLHLKRSKDRLLDRMKHERTKLVKDIAESVDRAVRELPDANLKPRNFWEIYCQPVLPRPHKKYSPSWIAIQKITSHGEKIGLHHFKPIKPLGFGDIGSVHLVELNGTGELFAMKVIEKSVILNRNKVHRACMEREIISLLDHPFMPTLYSSFQTRTHIFLIMDFCPGGELFTFLDNQPMKMFKEEAAGFYAAEVVIALEYLHCLGIVYRDLKPENILLQKDGHIVLTDFDLSFKTSNIQTTKSPPRKRIKGSWHRLVPTFVAEPIVQLNSFVGTEEYIAPEIIMGAGHNSSIDWWTLGILLYEMLYGRTPFKGKNRKKTFSNILFKDLTFPLSIKVSLAGKQLIDALLQRDPARRLGSSTGSDEIKRHPFFRHINWPKIRTMTPPSTEVALQLFERDPKANDLKWEDGVLSHSIGSDVF</sequence>
<dbReference type="GO" id="GO:0004674">
    <property type="term" value="F:protein serine/threonine kinase activity"/>
    <property type="evidence" value="ECO:0007669"/>
    <property type="project" value="UniProtKB-KW"/>
</dbReference>
<keyword evidence="7" id="KW-0418">Kinase</keyword>
<comment type="caution">
    <text evidence="15">The sequence shown here is derived from an EMBL/GenBank/DDBJ whole genome shotgun (WGS) entry which is preliminary data.</text>
</comment>
<accession>A0AAV6LYR0</accession>
<dbReference type="PANTHER" id="PTHR45637">
    <property type="entry name" value="FLIPPASE KINASE 1-RELATED"/>
    <property type="match status" value="1"/>
</dbReference>